<dbReference type="RefSeq" id="WP_012447782.1">
    <property type="nucleotide sequence ID" value="NC_010718.1"/>
</dbReference>
<reference evidence="8 9" key="2">
    <citation type="journal article" date="2011" name="J. Bacteriol.">
        <title>Complete genome sequence of the anaerobic, halophilic alkalithermophile Natranaerobius thermophilus JW/NM-WN-LF.</title>
        <authorList>
            <person name="Zhao B."/>
            <person name="Mesbah N.M."/>
            <person name="Dalin E."/>
            <person name="Goodwin L."/>
            <person name="Nolan M."/>
            <person name="Pitluck S."/>
            <person name="Chertkov O."/>
            <person name="Brettin T.S."/>
            <person name="Han J."/>
            <person name="Larimer F.W."/>
            <person name="Land M.L."/>
            <person name="Hauser L."/>
            <person name="Kyrpides N."/>
            <person name="Wiegel J."/>
        </authorList>
    </citation>
    <scope>NUCLEOTIDE SEQUENCE [LARGE SCALE GENOMIC DNA]</scope>
    <source>
        <strain evidence="9">ATCC BAA-1301 / DSM 18059 / JW/NM-WN-LF</strain>
    </source>
</reference>
<feature type="domain" description="RNA-binding S4" evidence="7">
    <location>
        <begin position="25"/>
        <end position="90"/>
    </location>
</feature>
<evidence type="ECO:0000313" key="8">
    <source>
        <dbReference type="EMBL" id="ACB84907.1"/>
    </source>
</evidence>
<evidence type="ECO:0000256" key="4">
    <source>
        <dbReference type="PIRSR" id="PIRSR606225-1"/>
    </source>
</evidence>
<dbReference type="InterPro" id="IPR006224">
    <property type="entry name" value="PsdUridine_synth_RluA-like_CS"/>
</dbReference>
<name>B2A2J2_NATTJ</name>
<keyword evidence="8" id="KW-0378">Hydrolase</keyword>
<dbReference type="Pfam" id="PF01479">
    <property type="entry name" value="S4"/>
    <property type="match status" value="1"/>
</dbReference>
<protein>
    <recommendedName>
        <fullName evidence="6">Pseudouridine synthase</fullName>
        <ecNumber evidence="6">5.4.99.-</ecNumber>
    </recommendedName>
</protein>
<dbReference type="NCBIfam" id="TIGR00005">
    <property type="entry name" value="rluA_subfam"/>
    <property type="match status" value="1"/>
</dbReference>
<evidence type="ECO:0000256" key="6">
    <source>
        <dbReference type="RuleBase" id="RU362028"/>
    </source>
</evidence>
<dbReference type="PANTHER" id="PTHR21600">
    <property type="entry name" value="MITOCHONDRIAL RNA PSEUDOURIDINE SYNTHASE"/>
    <property type="match status" value="1"/>
</dbReference>
<dbReference type="InterPro" id="IPR036986">
    <property type="entry name" value="S4_RNA-bd_sf"/>
</dbReference>
<dbReference type="EMBL" id="CP001034">
    <property type="protein sequence ID" value="ACB84907.1"/>
    <property type="molecule type" value="Genomic_DNA"/>
</dbReference>
<dbReference type="Gene3D" id="3.10.290.10">
    <property type="entry name" value="RNA-binding S4 domain"/>
    <property type="match status" value="1"/>
</dbReference>
<dbReference type="PROSITE" id="PS01129">
    <property type="entry name" value="PSI_RLU"/>
    <property type="match status" value="1"/>
</dbReference>
<comment type="catalytic activity">
    <reaction evidence="1 6">
        <text>a uridine in RNA = a pseudouridine in RNA</text>
        <dbReference type="Rhea" id="RHEA:48348"/>
        <dbReference type="Rhea" id="RHEA-COMP:12068"/>
        <dbReference type="Rhea" id="RHEA-COMP:12069"/>
        <dbReference type="ChEBI" id="CHEBI:65314"/>
        <dbReference type="ChEBI" id="CHEBI:65315"/>
    </reaction>
</comment>
<keyword evidence="3 6" id="KW-0413">Isomerase</keyword>
<dbReference type="CDD" id="cd00165">
    <property type="entry name" value="S4"/>
    <property type="match status" value="1"/>
</dbReference>
<dbReference type="Proteomes" id="UP000001683">
    <property type="component" value="Chromosome"/>
</dbReference>
<accession>B2A2J2</accession>
<dbReference type="InterPro" id="IPR006145">
    <property type="entry name" value="PsdUridine_synth_RsuA/RluA"/>
</dbReference>
<dbReference type="InterPro" id="IPR002942">
    <property type="entry name" value="S4_RNA-bd"/>
</dbReference>
<comment type="function">
    <text evidence="6">Responsible for synthesis of pseudouridine from uracil.</text>
</comment>
<dbReference type="STRING" id="457570.Nther_1324"/>
<dbReference type="KEGG" id="nth:Nther_1324"/>
<proteinExistence type="inferred from homology"/>
<evidence type="ECO:0000256" key="5">
    <source>
        <dbReference type="PROSITE-ProRule" id="PRU00182"/>
    </source>
</evidence>
<dbReference type="GO" id="GO:0000455">
    <property type="term" value="P:enzyme-directed rRNA pseudouridine synthesis"/>
    <property type="evidence" value="ECO:0007669"/>
    <property type="project" value="UniProtKB-ARBA"/>
</dbReference>
<gene>
    <name evidence="8" type="ordered locus">Nther_1324</name>
</gene>
<evidence type="ECO:0000256" key="2">
    <source>
        <dbReference type="ARBA" id="ARBA00010876"/>
    </source>
</evidence>
<dbReference type="InterPro" id="IPR020103">
    <property type="entry name" value="PsdUridine_synth_cat_dom_sf"/>
</dbReference>
<organism evidence="8 9">
    <name type="scientific">Natranaerobius thermophilus (strain ATCC BAA-1301 / DSM 18059 / JW/NM-WN-LF)</name>
    <dbReference type="NCBI Taxonomy" id="457570"/>
    <lineage>
        <taxon>Bacteria</taxon>
        <taxon>Bacillati</taxon>
        <taxon>Bacillota</taxon>
        <taxon>Clostridia</taxon>
        <taxon>Natranaerobiales</taxon>
        <taxon>Natranaerobiaceae</taxon>
        <taxon>Natranaerobius</taxon>
    </lineage>
</organism>
<dbReference type="PANTHER" id="PTHR21600:SF44">
    <property type="entry name" value="RIBOSOMAL LARGE SUBUNIT PSEUDOURIDINE SYNTHASE D"/>
    <property type="match status" value="1"/>
</dbReference>
<keyword evidence="5" id="KW-0694">RNA-binding</keyword>
<comment type="similarity">
    <text evidence="2 6">Belongs to the pseudouridine synthase RluA family.</text>
</comment>
<evidence type="ECO:0000313" key="9">
    <source>
        <dbReference type="Proteomes" id="UP000001683"/>
    </source>
</evidence>
<dbReference type="InParanoid" id="B2A2J2"/>
<evidence type="ECO:0000259" key="7">
    <source>
        <dbReference type="SMART" id="SM00363"/>
    </source>
</evidence>
<evidence type="ECO:0000256" key="1">
    <source>
        <dbReference type="ARBA" id="ARBA00000073"/>
    </source>
</evidence>
<keyword evidence="9" id="KW-1185">Reference proteome</keyword>
<dbReference type="InterPro" id="IPR050188">
    <property type="entry name" value="RluA_PseudoU_synthase"/>
</dbReference>
<dbReference type="GO" id="GO:0003723">
    <property type="term" value="F:RNA binding"/>
    <property type="evidence" value="ECO:0007669"/>
    <property type="project" value="UniProtKB-KW"/>
</dbReference>
<dbReference type="SMART" id="SM00363">
    <property type="entry name" value="S4"/>
    <property type="match status" value="1"/>
</dbReference>
<dbReference type="InterPro" id="IPR006225">
    <property type="entry name" value="PsdUridine_synth_RluC/D"/>
</dbReference>
<dbReference type="Pfam" id="PF00849">
    <property type="entry name" value="PseudoU_synth_2"/>
    <property type="match status" value="1"/>
</dbReference>
<sequence length="328" mass="37312">MERYKKAQSINTDYELIPKEKDEGLRLDLYLSEQIEDLSRSKAKMLINNNSVMVNDNWVKASYSITSGDVVKVDTQLIQSEITLIPQSIPLDIVYEDEYLLVVNKPRNMVVHPGAGNYRDTMVNALLYHCQNLSDGTSYERPGIVHRLDKDTSGLLVVAKQNETHDILSEEIKNRRVARTYLALVIGDFSKKKATIDLPIGRDPRNRKKMAVVHGGKRAITKVEMLRSFQNPEKISYLKCSLETGRTHQIRVHLSHLGYPLLGDPVYRGKTGKNVDIDKNLTGQALHSFSLAFTHPVFKKTMVFRAPLPSDMMNLISKLTRSDKTNFR</sequence>
<dbReference type="SUPFAM" id="SSF55174">
    <property type="entry name" value="Alpha-L RNA-binding motif"/>
    <property type="match status" value="1"/>
</dbReference>
<dbReference type="GO" id="GO:0120159">
    <property type="term" value="F:rRNA pseudouridine synthase activity"/>
    <property type="evidence" value="ECO:0007669"/>
    <property type="project" value="UniProtKB-ARBA"/>
</dbReference>
<dbReference type="PROSITE" id="PS50889">
    <property type="entry name" value="S4"/>
    <property type="match status" value="1"/>
</dbReference>
<feature type="active site" evidence="4">
    <location>
        <position position="149"/>
    </location>
</feature>
<dbReference type="CDD" id="cd02869">
    <property type="entry name" value="PseudoU_synth_RluA_like"/>
    <property type="match status" value="1"/>
</dbReference>
<dbReference type="GO" id="GO:0016798">
    <property type="term" value="F:hydrolase activity, acting on glycosyl bonds"/>
    <property type="evidence" value="ECO:0007669"/>
    <property type="project" value="UniProtKB-KW"/>
</dbReference>
<dbReference type="FunCoup" id="B2A2J2">
    <property type="interactions" value="455"/>
</dbReference>
<dbReference type="Gene3D" id="3.30.2350.10">
    <property type="entry name" value="Pseudouridine synthase"/>
    <property type="match status" value="1"/>
</dbReference>
<evidence type="ECO:0000256" key="3">
    <source>
        <dbReference type="ARBA" id="ARBA00023235"/>
    </source>
</evidence>
<dbReference type="AlphaFoldDB" id="B2A2J2"/>
<dbReference type="eggNOG" id="COG0564">
    <property type="taxonomic scope" value="Bacteria"/>
</dbReference>
<keyword evidence="8" id="KW-0326">Glycosidase</keyword>
<dbReference type="EC" id="5.4.99.-" evidence="6"/>
<dbReference type="HOGENOM" id="CLU_016902_4_4_9"/>
<reference evidence="8 9" key="1">
    <citation type="submission" date="2008-04" db="EMBL/GenBank/DDBJ databases">
        <title>Complete sequence of chromosome of Natranaerobius thermophilus JW/NM-WN-LF.</title>
        <authorList>
            <consortium name="US DOE Joint Genome Institute"/>
            <person name="Copeland A."/>
            <person name="Lucas S."/>
            <person name="Lapidus A."/>
            <person name="Glavina del Rio T."/>
            <person name="Dalin E."/>
            <person name="Tice H."/>
            <person name="Bruce D."/>
            <person name="Goodwin L."/>
            <person name="Pitluck S."/>
            <person name="Chertkov O."/>
            <person name="Brettin T."/>
            <person name="Detter J.C."/>
            <person name="Han C."/>
            <person name="Kuske C.R."/>
            <person name="Schmutz J."/>
            <person name="Larimer F."/>
            <person name="Land M."/>
            <person name="Hauser L."/>
            <person name="Kyrpides N."/>
            <person name="Lykidis A."/>
            <person name="Mesbah N.M."/>
            <person name="Wiegel J."/>
        </authorList>
    </citation>
    <scope>NUCLEOTIDE SEQUENCE [LARGE SCALE GENOMIC DNA]</scope>
    <source>
        <strain evidence="9">ATCC BAA-1301 / DSM 18059 / JW/NM-WN-LF</strain>
    </source>
</reference>
<dbReference type="SUPFAM" id="SSF55120">
    <property type="entry name" value="Pseudouridine synthase"/>
    <property type="match status" value="1"/>
</dbReference>